<dbReference type="Proteomes" id="UP000244855">
    <property type="component" value="Unassembled WGS sequence"/>
</dbReference>
<feature type="compositionally biased region" description="Basic residues" evidence="1">
    <location>
        <begin position="1"/>
        <end position="14"/>
    </location>
</feature>
<dbReference type="AlphaFoldDB" id="A0A2V1DVB2"/>
<accession>A0A2V1DVB2</accession>
<dbReference type="EMBL" id="KZ805361">
    <property type="protein sequence ID" value="PVI01214.1"/>
    <property type="molecule type" value="Genomic_DNA"/>
</dbReference>
<proteinExistence type="predicted"/>
<evidence type="ECO:0000256" key="1">
    <source>
        <dbReference type="SAM" id="MobiDB-lite"/>
    </source>
</evidence>
<sequence length="125" mass="14506">MSKRHNRKRTRSRPRNRDGSRAIANHNRTMSVGTNSSSGTIHAPFHMPHVQHYPIASASPDHWHQTYATWQNRLQFEREQEQQRAMEAYRLRIFGGEAGDEASLMEPMLKVVTDLFDGNTDYEDP</sequence>
<reference evidence="2 3" key="1">
    <citation type="journal article" date="2018" name="Sci. Rep.">
        <title>Comparative genomics provides insights into the lifestyle and reveals functional heterogeneity of dark septate endophytic fungi.</title>
        <authorList>
            <person name="Knapp D.G."/>
            <person name="Nemeth J.B."/>
            <person name="Barry K."/>
            <person name="Hainaut M."/>
            <person name="Henrissat B."/>
            <person name="Johnson J."/>
            <person name="Kuo A."/>
            <person name="Lim J.H.P."/>
            <person name="Lipzen A."/>
            <person name="Nolan M."/>
            <person name="Ohm R.A."/>
            <person name="Tamas L."/>
            <person name="Grigoriev I.V."/>
            <person name="Spatafora J.W."/>
            <person name="Nagy L.G."/>
            <person name="Kovacs G.M."/>
        </authorList>
    </citation>
    <scope>NUCLEOTIDE SEQUENCE [LARGE SCALE GENOMIC DNA]</scope>
    <source>
        <strain evidence="2 3">DSE2036</strain>
    </source>
</reference>
<dbReference type="OrthoDB" id="4147798at2759"/>
<keyword evidence="3" id="KW-1185">Reference proteome</keyword>
<protein>
    <submittedName>
        <fullName evidence="2">Uncharacterized protein</fullName>
    </submittedName>
</protein>
<organism evidence="2 3">
    <name type="scientific">Periconia macrospinosa</name>
    <dbReference type="NCBI Taxonomy" id="97972"/>
    <lineage>
        <taxon>Eukaryota</taxon>
        <taxon>Fungi</taxon>
        <taxon>Dikarya</taxon>
        <taxon>Ascomycota</taxon>
        <taxon>Pezizomycotina</taxon>
        <taxon>Dothideomycetes</taxon>
        <taxon>Pleosporomycetidae</taxon>
        <taxon>Pleosporales</taxon>
        <taxon>Massarineae</taxon>
        <taxon>Periconiaceae</taxon>
        <taxon>Periconia</taxon>
    </lineage>
</organism>
<name>A0A2V1DVB2_9PLEO</name>
<gene>
    <name evidence="2" type="ORF">DM02DRAFT_363137</name>
</gene>
<evidence type="ECO:0000313" key="2">
    <source>
        <dbReference type="EMBL" id="PVI01214.1"/>
    </source>
</evidence>
<evidence type="ECO:0000313" key="3">
    <source>
        <dbReference type="Proteomes" id="UP000244855"/>
    </source>
</evidence>
<feature type="compositionally biased region" description="Polar residues" evidence="1">
    <location>
        <begin position="26"/>
        <end position="40"/>
    </location>
</feature>
<feature type="region of interest" description="Disordered" evidence="1">
    <location>
        <begin position="1"/>
        <end position="43"/>
    </location>
</feature>